<evidence type="ECO:0000259" key="9">
    <source>
        <dbReference type="Pfam" id="PF01050"/>
    </source>
</evidence>
<dbReference type="InterPro" id="IPR029044">
    <property type="entry name" value="Nucleotide-diphossugar_trans"/>
</dbReference>
<dbReference type="CDD" id="cd02213">
    <property type="entry name" value="cupin_PMI_typeII_C"/>
    <property type="match status" value="1"/>
</dbReference>
<dbReference type="Pfam" id="PF01050">
    <property type="entry name" value="MannoseP_isomer"/>
    <property type="match status" value="1"/>
</dbReference>
<gene>
    <name evidence="11" type="ORF">METZ01_LOCUS3263</name>
</gene>
<feature type="domain" description="MannoseP isomerase/GMP-like beta-helix" evidence="10">
    <location>
        <begin position="292"/>
        <end position="346"/>
    </location>
</feature>
<name>A0A381N7I9_9ZZZZ</name>
<dbReference type="InterPro" id="IPR006375">
    <property type="entry name" value="Man1P_GuaTrfase/Man6P_Isoase"/>
</dbReference>
<dbReference type="AlphaFoldDB" id="A0A381N7I9"/>
<dbReference type="PANTHER" id="PTHR46390">
    <property type="entry name" value="MANNOSE-1-PHOSPHATE GUANYLYLTRANSFERASE"/>
    <property type="match status" value="1"/>
</dbReference>
<evidence type="ECO:0000256" key="4">
    <source>
        <dbReference type="ARBA" id="ARBA00022695"/>
    </source>
</evidence>
<dbReference type="GO" id="GO:0005525">
    <property type="term" value="F:GTP binding"/>
    <property type="evidence" value="ECO:0007669"/>
    <property type="project" value="UniProtKB-KW"/>
</dbReference>
<dbReference type="PANTHER" id="PTHR46390:SF1">
    <property type="entry name" value="MANNOSE-1-PHOSPHATE GUANYLYLTRANSFERASE"/>
    <property type="match status" value="1"/>
</dbReference>
<dbReference type="InterPro" id="IPR049577">
    <property type="entry name" value="GMPP_N"/>
</dbReference>
<evidence type="ECO:0000256" key="3">
    <source>
        <dbReference type="ARBA" id="ARBA00022679"/>
    </source>
</evidence>
<reference evidence="11" key="1">
    <citation type="submission" date="2018-05" db="EMBL/GenBank/DDBJ databases">
        <authorList>
            <person name="Lanie J.A."/>
            <person name="Ng W.-L."/>
            <person name="Kazmierczak K.M."/>
            <person name="Andrzejewski T.M."/>
            <person name="Davidsen T.M."/>
            <person name="Wayne K.J."/>
            <person name="Tettelin H."/>
            <person name="Glass J.I."/>
            <person name="Rusch D."/>
            <person name="Podicherti R."/>
            <person name="Tsui H.-C.T."/>
            <person name="Winkler M.E."/>
        </authorList>
    </citation>
    <scope>NUCLEOTIDE SEQUENCE</scope>
</reference>
<dbReference type="Pfam" id="PF00483">
    <property type="entry name" value="NTP_transferase"/>
    <property type="match status" value="1"/>
</dbReference>
<dbReference type="FunFam" id="3.90.550.10:FF:000046">
    <property type="entry name" value="Mannose-1-phosphate guanylyltransferase (GDP)"/>
    <property type="match status" value="1"/>
</dbReference>
<dbReference type="EMBL" id="UINC01000168">
    <property type="protein sequence ID" value="SUZ50409.1"/>
    <property type="molecule type" value="Genomic_DNA"/>
</dbReference>
<dbReference type="InterPro" id="IPR054566">
    <property type="entry name" value="ManC/GMP-like_b-helix"/>
</dbReference>
<keyword evidence="4" id="KW-0548">Nucleotidyltransferase</keyword>
<keyword evidence="6" id="KW-0342">GTP-binding</keyword>
<dbReference type="Pfam" id="PF22640">
    <property type="entry name" value="ManC_GMP_beta-helix"/>
    <property type="match status" value="1"/>
</dbReference>
<dbReference type="Gene3D" id="2.60.120.10">
    <property type="entry name" value="Jelly Rolls"/>
    <property type="match status" value="1"/>
</dbReference>
<dbReference type="InterPro" id="IPR014710">
    <property type="entry name" value="RmlC-like_jellyroll"/>
</dbReference>
<dbReference type="CDD" id="cd02509">
    <property type="entry name" value="GDP-M1P_Guanylyltransferase"/>
    <property type="match status" value="1"/>
</dbReference>
<evidence type="ECO:0000256" key="1">
    <source>
        <dbReference type="ARBA" id="ARBA00006115"/>
    </source>
</evidence>
<comment type="catalytic activity">
    <reaction evidence="7">
        <text>alpha-D-mannose 1-phosphate + GTP + H(+) = GDP-alpha-D-mannose + diphosphate</text>
        <dbReference type="Rhea" id="RHEA:15229"/>
        <dbReference type="ChEBI" id="CHEBI:15378"/>
        <dbReference type="ChEBI" id="CHEBI:33019"/>
        <dbReference type="ChEBI" id="CHEBI:37565"/>
        <dbReference type="ChEBI" id="CHEBI:57527"/>
        <dbReference type="ChEBI" id="CHEBI:58409"/>
        <dbReference type="EC" id="2.7.7.13"/>
    </reaction>
</comment>
<evidence type="ECO:0000259" key="8">
    <source>
        <dbReference type="Pfam" id="PF00483"/>
    </source>
</evidence>
<feature type="domain" description="Nucleotidyl transferase" evidence="8">
    <location>
        <begin position="3"/>
        <end position="285"/>
    </location>
</feature>
<accession>A0A381N7I9</accession>
<protein>
    <recommendedName>
        <fullName evidence="2">mannose-1-phosphate guanylyltransferase</fullName>
        <ecNumber evidence="2">2.7.7.13</ecNumber>
    </recommendedName>
</protein>
<proteinExistence type="inferred from homology"/>
<evidence type="ECO:0000256" key="5">
    <source>
        <dbReference type="ARBA" id="ARBA00022741"/>
    </source>
</evidence>
<dbReference type="Gene3D" id="3.90.550.10">
    <property type="entry name" value="Spore Coat Polysaccharide Biosynthesis Protein SpsA, Chain A"/>
    <property type="match status" value="1"/>
</dbReference>
<organism evidence="11">
    <name type="scientific">marine metagenome</name>
    <dbReference type="NCBI Taxonomy" id="408172"/>
    <lineage>
        <taxon>unclassified sequences</taxon>
        <taxon>metagenomes</taxon>
        <taxon>ecological metagenomes</taxon>
    </lineage>
</organism>
<evidence type="ECO:0000313" key="11">
    <source>
        <dbReference type="EMBL" id="SUZ50409.1"/>
    </source>
</evidence>
<comment type="similarity">
    <text evidence="1">Belongs to the mannose-6-phosphate isomerase type 2 family.</text>
</comment>
<keyword evidence="5" id="KW-0547">Nucleotide-binding</keyword>
<dbReference type="InterPro" id="IPR051161">
    <property type="entry name" value="Mannose-6P_isomerase_type2"/>
</dbReference>
<evidence type="ECO:0000259" key="10">
    <source>
        <dbReference type="Pfam" id="PF22640"/>
    </source>
</evidence>
<dbReference type="GO" id="GO:0000271">
    <property type="term" value="P:polysaccharide biosynthetic process"/>
    <property type="evidence" value="ECO:0007669"/>
    <property type="project" value="InterPro"/>
</dbReference>
<dbReference type="SUPFAM" id="SSF51182">
    <property type="entry name" value="RmlC-like cupins"/>
    <property type="match status" value="1"/>
</dbReference>
<evidence type="ECO:0000256" key="2">
    <source>
        <dbReference type="ARBA" id="ARBA00012387"/>
    </source>
</evidence>
<sequence>MIAMILAGGIGTRLWPYSRTMTPKQFLNLGTTHESLFQETCRRLETLVSPEQIYVVGAETHQGELEQQMEQVFPDFRPEQLLLEPLSRNTAPAILWGILQIQATQNREPVIILASDHLIKAPENFISALKSAEPLASYGHIVTFGIRPDRPETGYGYIKAGEPLEVGFKVADFVEKPDQSTAEVYIQSSDYTWNASIFMATAETWLDEFRQHAAEMLAVFENATAKGKELDDPEVIRKIYQSIEAESIDYALLEKSQRVAVLPVEMEWSDLGSWESIYQVSKKDGQGNVLRGNVISHDTQNSLIFSSKKLVTSIGVENLIIVETDDALLVCDISRSQEVKNLVETLKKNERHEYKFHTRVMRPWGCATTIQEDTNYCIRMLEIMPGKSMLLQLHKHRSEHWVVLQGTADVQRGDEKVILKENESSYIPKGMRHCLGNSGKTSLQIIEVQLGEYLGDDDIERF</sequence>
<dbReference type="GO" id="GO:0004475">
    <property type="term" value="F:mannose-1-phosphate guanylyltransferase (GTP) activity"/>
    <property type="evidence" value="ECO:0007669"/>
    <property type="project" value="UniProtKB-EC"/>
</dbReference>
<dbReference type="InterPro" id="IPR011051">
    <property type="entry name" value="RmlC_Cupin_sf"/>
</dbReference>
<evidence type="ECO:0000256" key="6">
    <source>
        <dbReference type="ARBA" id="ARBA00023134"/>
    </source>
</evidence>
<dbReference type="SUPFAM" id="SSF53448">
    <property type="entry name" value="Nucleotide-diphospho-sugar transferases"/>
    <property type="match status" value="1"/>
</dbReference>
<feature type="domain" description="Mannose-6-phosphate isomerase type II C-terminal" evidence="9">
    <location>
        <begin position="349"/>
        <end position="462"/>
    </location>
</feature>
<keyword evidence="3" id="KW-0808">Transferase</keyword>
<dbReference type="InterPro" id="IPR005835">
    <property type="entry name" value="NTP_transferase_dom"/>
</dbReference>
<dbReference type="EC" id="2.7.7.13" evidence="2"/>
<dbReference type="InterPro" id="IPR001538">
    <property type="entry name" value="Man6P_isomerase-2_C"/>
</dbReference>
<dbReference type="NCBIfam" id="TIGR01479">
    <property type="entry name" value="GMP_PMI"/>
    <property type="match status" value="1"/>
</dbReference>
<dbReference type="FunFam" id="2.60.120.10:FF:000032">
    <property type="entry name" value="Mannose-1-phosphate guanylyltransferase/mannose-6-phosphate isomerase"/>
    <property type="match status" value="1"/>
</dbReference>
<dbReference type="GO" id="GO:0009298">
    <property type="term" value="P:GDP-mannose biosynthetic process"/>
    <property type="evidence" value="ECO:0007669"/>
    <property type="project" value="TreeGrafter"/>
</dbReference>
<evidence type="ECO:0000256" key="7">
    <source>
        <dbReference type="ARBA" id="ARBA00047343"/>
    </source>
</evidence>